<comment type="subunit">
    <text evidence="9">Homodimer.</text>
</comment>
<keyword evidence="5 9" id="KW-0460">Magnesium</keyword>
<feature type="transmembrane region" description="Helical" evidence="9">
    <location>
        <begin position="385"/>
        <end position="411"/>
    </location>
</feature>
<dbReference type="KEGG" id="bbae:FRD01_03890"/>
<dbReference type="SMART" id="SM00116">
    <property type="entry name" value="CBS"/>
    <property type="match status" value="2"/>
</dbReference>
<evidence type="ECO:0000259" key="10">
    <source>
        <dbReference type="PROSITE" id="PS51371"/>
    </source>
</evidence>
<evidence type="ECO:0000256" key="6">
    <source>
        <dbReference type="ARBA" id="ARBA00022989"/>
    </source>
</evidence>
<dbReference type="InterPro" id="IPR046342">
    <property type="entry name" value="CBS_dom_sf"/>
</dbReference>
<proteinExistence type="inferred from homology"/>
<keyword evidence="7 9" id="KW-0472">Membrane</keyword>
<dbReference type="GO" id="GO:0015095">
    <property type="term" value="F:magnesium ion transmembrane transporter activity"/>
    <property type="evidence" value="ECO:0007669"/>
    <property type="project" value="UniProtKB-UniRule"/>
</dbReference>
<dbReference type="InterPro" id="IPR006667">
    <property type="entry name" value="SLC41_membr_dom"/>
</dbReference>
<gene>
    <name evidence="11" type="primary">mgtE</name>
    <name evidence="11" type="ORF">FRD01_03890</name>
</gene>
<evidence type="ECO:0000313" key="11">
    <source>
        <dbReference type="EMBL" id="QED26404.1"/>
    </source>
</evidence>
<dbReference type="PANTHER" id="PTHR43773:SF1">
    <property type="entry name" value="MAGNESIUM TRANSPORTER MGTE"/>
    <property type="match status" value="1"/>
</dbReference>
<dbReference type="GO" id="GO:0046872">
    <property type="term" value="F:metal ion binding"/>
    <property type="evidence" value="ECO:0007669"/>
    <property type="project" value="UniProtKB-KW"/>
</dbReference>
<dbReference type="SUPFAM" id="SSF158791">
    <property type="entry name" value="MgtE N-terminal domain-like"/>
    <property type="match status" value="1"/>
</dbReference>
<evidence type="ECO:0000256" key="2">
    <source>
        <dbReference type="ARBA" id="ARBA00009749"/>
    </source>
</evidence>
<comment type="subcellular location">
    <subcellularLocation>
        <location evidence="9">Cell membrane</location>
        <topology evidence="9">Multi-pass membrane protein</topology>
    </subcellularLocation>
    <subcellularLocation>
        <location evidence="1">Membrane</location>
        <topology evidence="1">Multi-pass membrane protein</topology>
    </subcellularLocation>
</comment>
<dbReference type="Proteomes" id="UP000321595">
    <property type="component" value="Chromosome"/>
</dbReference>
<keyword evidence="12" id="KW-1185">Reference proteome</keyword>
<organism evidence="11 12">
    <name type="scientific">Microvenator marinus</name>
    <dbReference type="NCBI Taxonomy" id="2600177"/>
    <lineage>
        <taxon>Bacteria</taxon>
        <taxon>Deltaproteobacteria</taxon>
        <taxon>Bradymonadales</taxon>
        <taxon>Microvenatoraceae</taxon>
        <taxon>Microvenator</taxon>
    </lineage>
</organism>
<keyword evidence="6 9" id="KW-1133">Transmembrane helix</keyword>
<feature type="transmembrane region" description="Helical" evidence="9">
    <location>
        <begin position="358"/>
        <end position="379"/>
    </location>
</feature>
<dbReference type="GO" id="GO:0005886">
    <property type="term" value="C:plasma membrane"/>
    <property type="evidence" value="ECO:0007669"/>
    <property type="project" value="UniProtKB-SubCell"/>
</dbReference>
<keyword evidence="9" id="KW-1003">Cell membrane</keyword>
<dbReference type="NCBIfam" id="TIGR00400">
    <property type="entry name" value="mgtE"/>
    <property type="match status" value="1"/>
</dbReference>
<evidence type="ECO:0000256" key="1">
    <source>
        <dbReference type="ARBA" id="ARBA00004141"/>
    </source>
</evidence>
<keyword evidence="4 9" id="KW-0812">Transmembrane</keyword>
<dbReference type="Gene3D" id="3.10.580.10">
    <property type="entry name" value="CBS-domain"/>
    <property type="match status" value="1"/>
</dbReference>
<dbReference type="Pfam" id="PF01769">
    <property type="entry name" value="MgtE"/>
    <property type="match status" value="1"/>
</dbReference>
<dbReference type="InterPro" id="IPR038076">
    <property type="entry name" value="MgtE_N_sf"/>
</dbReference>
<dbReference type="InterPro" id="IPR006668">
    <property type="entry name" value="Mg_transptr_MgtE_intracell_dom"/>
</dbReference>
<reference evidence="11 12" key="1">
    <citation type="submission" date="2019-08" db="EMBL/GenBank/DDBJ databases">
        <authorList>
            <person name="Liang Q."/>
        </authorList>
    </citation>
    <scope>NUCLEOTIDE SEQUENCE [LARGE SCALE GENOMIC DNA]</scope>
    <source>
        <strain evidence="11 12">V1718</strain>
    </source>
</reference>
<dbReference type="InterPro" id="IPR000644">
    <property type="entry name" value="CBS_dom"/>
</dbReference>
<name>A0A5B8XLA5_9DELT</name>
<evidence type="ECO:0000256" key="7">
    <source>
        <dbReference type="ARBA" id="ARBA00023136"/>
    </source>
</evidence>
<dbReference type="RefSeq" id="WP_146957810.1">
    <property type="nucleotide sequence ID" value="NZ_CP042467.1"/>
</dbReference>
<dbReference type="PROSITE" id="PS51371">
    <property type="entry name" value="CBS"/>
    <property type="match status" value="2"/>
</dbReference>
<dbReference type="Gene3D" id="1.25.60.10">
    <property type="entry name" value="MgtE N-terminal domain-like"/>
    <property type="match status" value="1"/>
</dbReference>
<dbReference type="SUPFAM" id="SSF54631">
    <property type="entry name" value="CBS-domain pair"/>
    <property type="match status" value="1"/>
</dbReference>
<dbReference type="EMBL" id="CP042467">
    <property type="protein sequence ID" value="QED26404.1"/>
    <property type="molecule type" value="Genomic_DNA"/>
</dbReference>
<comment type="caution">
    <text evidence="9">Lacks conserved residue(s) required for the propagation of feature annotation.</text>
</comment>
<dbReference type="SMART" id="SM00924">
    <property type="entry name" value="MgtE_N"/>
    <property type="match status" value="1"/>
</dbReference>
<evidence type="ECO:0000256" key="8">
    <source>
        <dbReference type="PROSITE-ProRule" id="PRU00703"/>
    </source>
</evidence>
<comment type="function">
    <text evidence="9">Acts as a magnesium transporter.</text>
</comment>
<feature type="transmembrane region" description="Helical" evidence="9">
    <location>
        <begin position="286"/>
        <end position="304"/>
    </location>
</feature>
<evidence type="ECO:0000256" key="9">
    <source>
        <dbReference type="RuleBase" id="RU362011"/>
    </source>
</evidence>
<dbReference type="OrthoDB" id="9790355at2"/>
<dbReference type="Pfam" id="PF03448">
    <property type="entry name" value="MgtE_N"/>
    <property type="match status" value="1"/>
</dbReference>
<dbReference type="PANTHER" id="PTHR43773">
    <property type="entry name" value="MAGNESIUM TRANSPORTER MGTE"/>
    <property type="match status" value="1"/>
</dbReference>
<keyword evidence="3 9" id="KW-0813">Transport</keyword>
<evidence type="ECO:0000313" key="12">
    <source>
        <dbReference type="Proteomes" id="UP000321595"/>
    </source>
</evidence>
<feature type="domain" description="CBS" evidence="10">
    <location>
        <begin position="202"/>
        <end position="258"/>
    </location>
</feature>
<keyword evidence="8" id="KW-0129">CBS domain</keyword>
<dbReference type="Pfam" id="PF00571">
    <property type="entry name" value="CBS"/>
    <property type="match status" value="2"/>
</dbReference>
<evidence type="ECO:0000256" key="4">
    <source>
        <dbReference type="ARBA" id="ARBA00022692"/>
    </source>
</evidence>
<comment type="similarity">
    <text evidence="2 9">Belongs to the SLC41A transporter family.</text>
</comment>
<dbReference type="CDD" id="cd04606">
    <property type="entry name" value="CBS_pair_Mg_transporter"/>
    <property type="match status" value="1"/>
</dbReference>
<dbReference type="InterPro" id="IPR006669">
    <property type="entry name" value="MgtE_transporter"/>
</dbReference>
<keyword evidence="9" id="KW-0479">Metal-binding</keyword>
<feature type="domain" description="CBS" evidence="10">
    <location>
        <begin position="138"/>
        <end position="201"/>
    </location>
</feature>
<accession>A0A5B8XLA5</accession>
<dbReference type="SUPFAM" id="SSF161093">
    <property type="entry name" value="MgtE membrane domain-like"/>
    <property type="match status" value="1"/>
</dbReference>
<dbReference type="Gene3D" id="1.10.357.20">
    <property type="entry name" value="SLC41 divalent cation transporters, integral membrane domain"/>
    <property type="match status" value="1"/>
</dbReference>
<evidence type="ECO:0000256" key="3">
    <source>
        <dbReference type="ARBA" id="ARBA00022448"/>
    </source>
</evidence>
<sequence>MAVNTTQIELLRKLLRHGAKERVVKTLSKFRAADLAEFFKHLSPVEQRAFIDILYSQRQAAYTLLELPDGILEEILDVLEIEKISVLIKRVAADDAVFFLSLLDTDRADQVMALLDEPTRQQIERIRMYPAESAGSLMTNEMMTLTDSMTVAQAIEEIRARAEEHEFIFYVYVVSDSGTFVGVVPIRRLITAPPDTRLQDVMAVNPVAVKATDDQERVANLTARYNLLAVPVVDDQFKLLGVITVDDVIDVLTEEATEDMYKMQLLSDEDRVYSPVGKSIQRRMPWMVLNLATAFLASTVVGAFEATISQVVILAAFMPIVAGMGGNGGTQTLTVITRGIALGELGYSDGIRTIGKQVLIGLVVGAGVGIIAGGIAWYWQGNPFLGLVLFLSMIVNMSIAGLAGAAVPILLKFLNQDPALGGGVIVTTFTDVFGFFAFLGLATVFLQYLV</sequence>
<dbReference type="AlphaFoldDB" id="A0A5B8XLA5"/>
<dbReference type="InterPro" id="IPR036739">
    <property type="entry name" value="SLC41_membr_dom_sf"/>
</dbReference>
<evidence type="ECO:0000256" key="5">
    <source>
        <dbReference type="ARBA" id="ARBA00022842"/>
    </source>
</evidence>
<feature type="transmembrane region" description="Helical" evidence="9">
    <location>
        <begin position="423"/>
        <end position="449"/>
    </location>
</feature>
<protein>
    <recommendedName>
        <fullName evidence="9">Magnesium transporter MgtE</fullName>
    </recommendedName>
</protein>